<dbReference type="EMBL" id="CP075869">
    <property type="protein sequence ID" value="QYT04499.1"/>
    <property type="molecule type" value="Genomic_DNA"/>
</dbReference>
<name>A0A8G0LLI4_9HYPO</name>
<dbReference type="AlphaFoldDB" id="A0A8G0LLI4"/>
<sequence>MSPFTTKANQWALLGIMPKEFCPRCSLEAVKKEAAEDVQLPYRLERTKSRAQPAAWNAQMSEFVPDGVDDPRPQSPGGRQISNSGSLGTSPIIHNLRLMFLSQKSNHPENKKY</sequence>
<organism evidence="2 3">
    <name type="scientific">Trichoderma simmonsii</name>
    <dbReference type="NCBI Taxonomy" id="1491479"/>
    <lineage>
        <taxon>Eukaryota</taxon>
        <taxon>Fungi</taxon>
        <taxon>Dikarya</taxon>
        <taxon>Ascomycota</taxon>
        <taxon>Pezizomycotina</taxon>
        <taxon>Sordariomycetes</taxon>
        <taxon>Hypocreomycetidae</taxon>
        <taxon>Hypocreales</taxon>
        <taxon>Hypocreaceae</taxon>
        <taxon>Trichoderma</taxon>
    </lineage>
</organism>
<keyword evidence="3" id="KW-1185">Reference proteome</keyword>
<protein>
    <submittedName>
        <fullName evidence="2">Uncharacterized protein</fullName>
    </submittedName>
</protein>
<dbReference type="Proteomes" id="UP000826661">
    <property type="component" value="Chromosome VI"/>
</dbReference>
<feature type="compositionally biased region" description="Polar residues" evidence="1">
    <location>
        <begin position="80"/>
        <end position="89"/>
    </location>
</feature>
<evidence type="ECO:0000313" key="3">
    <source>
        <dbReference type="Proteomes" id="UP000826661"/>
    </source>
</evidence>
<proteinExistence type="predicted"/>
<evidence type="ECO:0000256" key="1">
    <source>
        <dbReference type="SAM" id="MobiDB-lite"/>
    </source>
</evidence>
<gene>
    <name evidence="2" type="ORF">H0G86_011403</name>
</gene>
<reference evidence="2 3" key="1">
    <citation type="journal article" date="2021" name="BMC Genomics">
        <title>Telomere-to-telomere genome assembly of asparaginase-producing Trichoderma simmonsii.</title>
        <authorList>
            <person name="Chung D."/>
            <person name="Kwon Y.M."/>
            <person name="Yang Y."/>
        </authorList>
    </citation>
    <scope>NUCLEOTIDE SEQUENCE [LARGE SCALE GENOMIC DNA]</scope>
    <source>
        <strain evidence="2 3">GH-Sj1</strain>
    </source>
</reference>
<accession>A0A8G0LLI4</accession>
<evidence type="ECO:0000313" key="2">
    <source>
        <dbReference type="EMBL" id="QYT04499.1"/>
    </source>
</evidence>
<feature type="region of interest" description="Disordered" evidence="1">
    <location>
        <begin position="63"/>
        <end position="90"/>
    </location>
</feature>